<proteinExistence type="predicted"/>
<reference evidence="1 2" key="1">
    <citation type="journal article" date="2016" name="Sci. Rep.">
        <title>Metabolic traits of an uncultured archaeal lineage -MSBL1- from brine pools of the Red Sea.</title>
        <authorList>
            <person name="Mwirichia R."/>
            <person name="Alam I."/>
            <person name="Rashid M."/>
            <person name="Vinu M."/>
            <person name="Ba-Alawi W."/>
            <person name="Anthony Kamau A."/>
            <person name="Kamanda Ngugi D."/>
            <person name="Goker M."/>
            <person name="Klenk H.P."/>
            <person name="Bajic V."/>
            <person name="Stingl U."/>
        </authorList>
    </citation>
    <scope>NUCLEOTIDE SEQUENCE [LARGE SCALE GENOMIC DNA]</scope>
    <source>
        <strain evidence="1">SCGC-AAA382A20</strain>
    </source>
</reference>
<dbReference type="AlphaFoldDB" id="A0A133VHP5"/>
<dbReference type="EMBL" id="LHYE01000065">
    <property type="protein sequence ID" value="KXB05957.1"/>
    <property type="molecule type" value="Genomic_DNA"/>
</dbReference>
<evidence type="ECO:0000313" key="1">
    <source>
        <dbReference type="EMBL" id="KXB05957.1"/>
    </source>
</evidence>
<organism evidence="1 2">
    <name type="scientific">candidate division MSBL1 archaeon SCGC-AAA382A20</name>
    <dbReference type="NCBI Taxonomy" id="1698280"/>
    <lineage>
        <taxon>Archaea</taxon>
        <taxon>Methanobacteriati</taxon>
        <taxon>Methanobacteriota</taxon>
        <taxon>candidate division MSBL1</taxon>
    </lineage>
</organism>
<keyword evidence="2" id="KW-1185">Reference proteome</keyword>
<protein>
    <submittedName>
        <fullName evidence="1">Uncharacterized protein</fullName>
    </submittedName>
</protein>
<feature type="non-terminal residue" evidence="1">
    <location>
        <position position="1"/>
    </location>
</feature>
<sequence length="164" mass="19947">FGSEEIFLIKPVKGNIDINDVLLKYLREEGLKLPKSDPIFLKQREKTRFVREDPPVQYTIIVLWNHILRGIEKEKYSIKDVRKEIEDNYTLYLMENINGNRFRIRKSWLEEAFEIMENLDLVEKEGNKYRAKFEKNIRKDFREYLLDRMAKEEKETENQMKKLV</sequence>
<name>A0A133VHP5_9EURY</name>
<comment type="caution">
    <text evidence="1">The sequence shown here is derived from an EMBL/GenBank/DDBJ whole genome shotgun (WGS) entry which is preliminary data.</text>
</comment>
<dbReference type="Proteomes" id="UP000070263">
    <property type="component" value="Unassembled WGS sequence"/>
</dbReference>
<evidence type="ECO:0000313" key="2">
    <source>
        <dbReference type="Proteomes" id="UP000070263"/>
    </source>
</evidence>
<accession>A0A133VHP5</accession>
<gene>
    <name evidence="1" type="ORF">AKJ51_04400</name>
</gene>